<dbReference type="Proteomes" id="UP000190366">
    <property type="component" value="Unassembled WGS sequence"/>
</dbReference>
<reference evidence="1 2" key="1">
    <citation type="submission" date="2016-11" db="EMBL/GenBank/DDBJ databases">
        <authorList>
            <consortium name="Pathogen Informatics"/>
        </authorList>
    </citation>
    <scope>NUCLEOTIDE SEQUENCE [LARGE SCALE GENOMIC DNA]</scope>
    <source>
        <strain evidence="1 2">1168</strain>
    </source>
</reference>
<name>A0AB38D7P8_9MYCO</name>
<protein>
    <submittedName>
        <fullName evidence="1">Uncharacterized protein</fullName>
    </submittedName>
</protein>
<proteinExistence type="predicted"/>
<gene>
    <name evidence="1" type="ORF">SAMEA2275630_00002</name>
</gene>
<evidence type="ECO:0000313" key="1">
    <source>
        <dbReference type="EMBL" id="SKY14308.1"/>
    </source>
</evidence>
<sequence length="104" mass="10945">MACAASAAEVFDNVMSLPRALAVSRNRCMTSAEAPVTPERVFMVFSKSKPLVTTAETPLVARLAALVIALAARFPTAVPAATIPVVRSALENESPNQRPARPPS</sequence>
<comment type="caution">
    <text evidence="1">The sequence shown here is derived from an EMBL/GenBank/DDBJ whole genome shotgun (WGS) entry which is preliminary data.</text>
</comment>
<evidence type="ECO:0000313" key="2">
    <source>
        <dbReference type="Proteomes" id="UP000190366"/>
    </source>
</evidence>
<dbReference type="AlphaFoldDB" id="A0AB38D7P8"/>
<accession>A0AB38D7P8</accession>
<dbReference type="EMBL" id="FVQL01000001">
    <property type="protein sequence ID" value="SKY14308.1"/>
    <property type="molecule type" value="Genomic_DNA"/>
</dbReference>
<organism evidence="1 2">
    <name type="scientific">Mycobacteroides abscessus subsp. massiliense</name>
    <dbReference type="NCBI Taxonomy" id="1962118"/>
    <lineage>
        <taxon>Bacteria</taxon>
        <taxon>Bacillati</taxon>
        <taxon>Actinomycetota</taxon>
        <taxon>Actinomycetes</taxon>
        <taxon>Mycobacteriales</taxon>
        <taxon>Mycobacteriaceae</taxon>
        <taxon>Mycobacteroides</taxon>
        <taxon>Mycobacteroides abscessus</taxon>
    </lineage>
</organism>